<dbReference type="AlphaFoldDB" id="A0A8J5U6G6"/>
<gene>
    <name evidence="1" type="ORF">Forpe1208_v009810</name>
</gene>
<sequence>MSTAALTSAVSEVDSFDEDDRWAWIVDYLKEDGRYFEDKLHETYKESTDRVAKRVHDQGATQVGHLFFEFMVDETFWTLAFQDVGRLGNAPNWPWPERPTHRDMSQGLSLRYRQWRIDNNLSIDTAEFIAPVPLCTIAQPSLAKRQEIWEDIYGDKPYNEVVVGPFELGLPRDLDFHHLALGEGNEVYDKLRGLISPATALTWTTVDGKAASLIVGVDPKYEACNHYPYVRMEVRRLWLQICLWLKTVKQGNKVTVADHLANAVNSERSLARFDTFDV</sequence>
<dbReference type="Proteomes" id="UP000694050">
    <property type="component" value="Unassembled WGS sequence"/>
</dbReference>
<proteinExistence type="predicted"/>
<accession>A0A8J5U6G6</accession>
<name>A0A8J5U6G6_FUSOX</name>
<dbReference type="EMBL" id="JAELUQ010000007">
    <property type="protein sequence ID" value="KAG7410617.1"/>
    <property type="molecule type" value="Genomic_DNA"/>
</dbReference>
<reference evidence="1" key="1">
    <citation type="submission" date="2021-04" db="EMBL/GenBank/DDBJ databases">
        <title>First draft genome resource for Brassicaceae pathogens Fusarium oxysporum f. sp. raphani and Fusarium oxysporum f. sp. rapae.</title>
        <authorList>
            <person name="Asai S."/>
        </authorList>
    </citation>
    <scope>NUCLEOTIDE SEQUENCE</scope>
    <source>
        <strain evidence="1">Tf1208</strain>
    </source>
</reference>
<protein>
    <submittedName>
        <fullName evidence="1">Uncharacterized protein</fullName>
    </submittedName>
</protein>
<organism evidence="1 2">
    <name type="scientific">Fusarium oxysporum f. sp. rapae</name>
    <dbReference type="NCBI Taxonomy" id="485398"/>
    <lineage>
        <taxon>Eukaryota</taxon>
        <taxon>Fungi</taxon>
        <taxon>Dikarya</taxon>
        <taxon>Ascomycota</taxon>
        <taxon>Pezizomycotina</taxon>
        <taxon>Sordariomycetes</taxon>
        <taxon>Hypocreomycetidae</taxon>
        <taxon>Hypocreales</taxon>
        <taxon>Nectriaceae</taxon>
        <taxon>Fusarium</taxon>
        <taxon>Fusarium oxysporum species complex</taxon>
    </lineage>
</organism>
<evidence type="ECO:0000313" key="2">
    <source>
        <dbReference type="Proteomes" id="UP000694050"/>
    </source>
</evidence>
<evidence type="ECO:0000313" key="1">
    <source>
        <dbReference type="EMBL" id="KAG7410617.1"/>
    </source>
</evidence>
<comment type="caution">
    <text evidence="1">The sequence shown here is derived from an EMBL/GenBank/DDBJ whole genome shotgun (WGS) entry which is preliminary data.</text>
</comment>